<proteinExistence type="predicted"/>
<protein>
    <submittedName>
        <fullName evidence="1">Uncharacterized protein</fullName>
    </submittedName>
</protein>
<dbReference type="OrthoDB" id="6376708at2"/>
<comment type="caution">
    <text evidence="1">The sequence shown here is derived from an EMBL/GenBank/DDBJ whole genome shotgun (WGS) entry which is preliminary data.</text>
</comment>
<dbReference type="InterPro" id="IPR036390">
    <property type="entry name" value="WH_DNA-bd_sf"/>
</dbReference>
<evidence type="ECO:0000313" key="1">
    <source>
        <dbReference type="EMBL" id="KMT63816.1"/>
    </source>
</evidence>
<dbReference type="EMBL" id="LAZL01000040">
    <property type="protein sequence ID" value="KMT63816.1"/>
    <property type="molecule type" value="Genomic_DNA"/>
</dbReference>
<evidence type="ECO:0000313" key="2">
    <source>
        <dbReference type="Proteomes" id="UP000037600"/>
    </source>
</evidence>
<dbReference type="RefSeq" id="WP_048695479.1">
    <property type="nucleotide sequence ID" value="NZ_KQ130510.1"/>
</dbReference>
<keyword evidence="2" id="KW-1185">Reference proteome</keyword>
<dbReference type="Gene3D" id="1.10.10.10">
    <property type="entry name" value="Winged helix-like DNA-binding domain superfamily/Winged helix DNA-binding domain"/>
    <property type="match status" value="1"/>
</dbReference>
<gene>
    <name evidence="1" type="ORF">XM47_17550</name>
</gene>
<accession>A0A0J8JHC0</accession>
<dbReference type="Pfam" id="PF21205">
    <property type="entry name" value="Rep3_C"/>
    <property type="match status" value="1"/>
</dbReference>
<dbReference type="PATRIC" id="fig|1513271.3.peg.3597"/>
<dbReference type="Proteomes" id="UP000037600">
    <property type="component" value="Unassembled WGS sequence"/>
</dbReference>
<dbReference type="AlphaFoldDB" id="A0A0J8JHC0"/>
<dbReference type="InterPro" id="IPR036388">
    <property type="entry name" value="WH-like_DNA-bd_sf"/>
</dbReference>
<organism evidence="1 2">
    <name type="scientific">Catenovulum maritimum</name>
    <dbReference type="NCBI Taxonomy" id="1513271"/>
    <lineage>
        <taxon>Bacteria</taxon>
        <taxon>Pseudomonadati</taxon>
        <taxon>Pseudomonadota</taxon>
        <taxon>Gammaproteobacteria</taxon>
        <taxon>Alteromonadales</taxon>
        <taxon>Alteromonadaceae</taxon>
        <taxon>Catenovulum</taxon>
    </lineage>
</organism>
<dbReference type="SUPFAM" id="SSF46785">
    <property type="entry name" value="Winged helix' DNA-binding domain"/>
    <property type="match status" value="1"/>
</dbReference>
<sequence>MREELEIVGNSNEDDHVIVKSDRIVSFATPNGSLTSAVYKCMNAVILALQNDVKQKFENFEDVDRAYGDSVVYELSLPFVKFVDYMGWKSNNRTGARKAIDLLANLKVEWDILESQDGKGNKVSGDRIGFRHYVMAAEIDDGSLKIQIAPEIRRELLNSYSSSFLNLNLRIANDIWSDKYTPRLYEHCLMFKRDGVKKFEWSVAKFKELMNVQYNIVDGKKEYAYPDFKELKRIVINKSINNINNTNFIDFTVTAQYVGKPVRNIMFFIQDKVPNFSASPRYIELKDKIVKELNELGFLQVAKDYFDKKHSTEDYFDKEISVKELHYLNYNLNLYTNQKRAVEKPLRYFQTILNKNTASFEDAWLKIKEDEKVLEKQEQQRKSIAQAKKNEAMQKIENDVIKEYRKELVDSYLSTLTTIEYNELEAKCKKHNPTLKNNPLIFKAMFHSYIVDHCLGDLFDQKELNKLIKKAQAEAELILDF</sequence>
<name>A0A0J8JHC0_9ALTE</name>
<reference evidence="1 2" key="1">
    <citation type="submission" date="2015-04" db="EMBL/GenBank/DDBJ databases">
        <title>Draft Genome Sequence of the Novel Agar-Digesting Marine Bacterium Q1.</title>
        <authorList>
            <person name="Li Y."/>
            <person name="Li D."/>
            <person name="Chen G."/>
            <person name="Du Z."/>
        </authorList>
    </citation>
    <scope>NUCLEOTIDE SEQUENCE [LARGE SCALE GENOMIC DNA]</scope>
    <source>
        <strain evidence="1 2">Q1</strain>
    </source>
</reference>